<reference evidence="2 3" key="1">
    <citation type="submission" date="2019-02" db="EMBL/GenBank/DDBJ databases">
        <title>Genomic Encyclopedia of Type Strains, Phase IV (KMG-IV): sequencing the most valuable type-strain genomes for metagenomic binning, comparative biology and taxonomic classification.</title>
        <authorList>
            <person name="Goeker M."/>
        </authorList>
    </citation>
    <scope>NUCLEOTIDE SEQUENCE [LARGE SCALE GENOMIC DNA]</scope>
    <source>
        <strain evidence="2 3">DSM 105135</strain>
    </source>
</reference>
<evidence type="ECO:0000259" key="1">
    <source>
        <dbReference type="PROSITE" id="PS50404"/>
    </source>
</evidence>
<name>A0A4Q7Z8E2_9GAMM</name>
<dbReference type="SUPFAM" id="SSF47616">
    <property type="entry name" value="GST C-terminal domain-like"/>
    <property type="match status" value="1"/>
</dbReference>
<proteinExistence type="predicted"/>
<dbReference type="Proteomes" id="UP000292423">
    <property type="component" value="Unassembled WGS sequence"/>
</dbReference>
<comment type="caution">
    <text evidence="2">The sequence shown here is derived from an EMBL/GenBank/DDBJ whole genome shotgun (WGS) entry which is preliminary data.</text>
</comment>
<sequence>MADLILHHYPMSPFSEKIRAMLGYTGLSWQSVITREMPPRPLLARLAGGYRKIPVAQIGADIFCDSRTITAEIASLSGKPELALENGTPEMQAYVAEVDLTVFFACLFAAGTPTLNRKVWESMSLVDIGRFLWDRINMGRKARVRAISPLQAKPRVKQHLADVEQKLSGDFLFGTVPTHADFSTYHSLWFIHELAESPLLRGYPRTLAWMERMKAFGHGDRWEITAEAALEIAGKAAPRPIPAEHRQDPLIGSRMRIAPNDYGQIPTDGILAGATATTWILARHDAELGNLHLHFPKQGFQLTTQ</sequence>
<dbReference type="SUPFAM" id="SSF52833">
    <property type="entry name" value="Thioredoxin-like"/>
    <property type="match status" value="1"/>
</dbReference>
<dbReference type="PROSITE" id="PS50404">
    <property type="entry name" value="GST_NTER"/>
    <property type="match status" value="1"/>
</dbReference>
<dbReference type="GO" id="GO:0016740">
    <property type="term" value="F:transferase activity"/>
    <property type="evidence" value="ECO:0007669"/>
    <property type="project" value="UniProtKB-KW"/>
</dbReference>
<evidence type="ECO:0000313" key="2">
    <source>
        <dbReference type="EMBL" id="RZU46792.1"/>
    </source>
</evidence>
<dbReference type="RefSeq" id="WP_130411713.1">
    <property type="nucleotide sequence ID" value="NZ_SHKX01000011.1"/>
</dbReference>
<keyword evidence="2" id="KW-0808">Transferase</keyword>
<evidence type="ECO:0000313" key="3">
    <source>
        <dbReference type="Proteomes" id="UP000292423"/>
    </source>
</evidence>
<organism evidence="2 3">
    <name type="scientific">Fluviicoccus keumensis</name>
    <dbReference type="NCBI Taxonomy" id="1435465"/>
    <lineage>
        <taxon>Bacteria</taxon>
        <taxon>Pseudomonadati</taxon>
        <taxon>Pseudomonadota</taxon>
        <taxon>Gammaproteobacteria</taxon>
        <taxon>Moraxellales</taxon>
        <taxon>Moraxellaceae</taxon>
        <taxon>Fluviicoccus</taxon>
    </lineage>
</organism>
<dbReference type="InterPro" id="IPR004045">
    <property type="entry name" value="Glutathione_S-Trfase_N"/>
</dbReference>
<dbReference type="InterPro" id="IPR036282">
    <property type="entry name" value="Glutathione-S-Trfase_C_sf"/>
</dbReference>
<dbReference type="Gene3D" id="3.40.30.110">
    <property type="match status" value="2"/>
</dbReference>
<accession>A0A4Q7Z8E2</accession>
<keyword evidence="3" id="KW-1185">Reference proteome</keyword>
<dbReference type="InterPro" id="IPR036249">
    <property type="entry name" value="Thioredoxin-like_sf"/>
</dbReference>
<gene>
    <name evidence="2" type="ORF">EV700_1175</name>
</gene>
<protein>
    <submittedName>
        <fullName evidence="2">Glutathione S-transferase</fullName>
    </submittedName>
</protein>
<dbReference type="OrthoDB" id="5791869at2"/>
<dbReference type="EMBL" id="SHKX01000011">
    <property type="protein sequence ID" value="RZU46792.1"/>
    <property type="molecule type" value="Genomic_DNA"/>
</dbReference>
<feature type="domain" description="GST N-terminal" evidence="1">
    <location>
        <begin position="2"/>
        <end position="81"/>
    </location>
</feature>
<dbReference type="CDD" id="cd00570">
    <property type="entry name" value="GST_N_family"/>
    <property type="match status" value="1"/>
</dbReference>
<dbReference type="AlphaFoldDB" id="A0A4Q7Z8E2"/>
<dbReference type="Pfam" id="PF13417">
    <property type="entry name" value="GST_N_3"/>
    <property type="match status" value="1"/>
</dbReference>
<dbReference type="Pfam" id="PF13410">
    <property type="entry name" value="GST_C_2"/>
    <property type="match status" value="1"/>
</dbReference>